<dbReference type="FunFam" id="1.25.40.570:FF:000005">
    <property type="entry name" value="26S proteasome regulatory subunit N7"/>
    <property type="match status" value="1"/>
</dbReference>
<dbReference type="PROSITE" id="PS50250">
    <property type="entry name" value="PCI"/>
    <property type="match status" value="1"/>
</dbReference>
<dbReference type="InterPro" id="IPR019585">
    <property type="entry name" value="Rpn7/CSN1"/>
</dbReference>
<evidence type="ECO:0000256" key="1">
    <source>
        <dbReference type="ARBA" id="ARBA00022942"/>
    </source>
</evidence>
<dbReference type="OrthoDB" id="1452at2759"/>
<name>A0A8T2PPJ3_9TELE</name>
<comment type="caution">
    <text evidence="4">The sequence shown here is derived from an EMBL/GenBank/DDBJ whole genome shotgun (WGS) entry which is preliminary data.</text>
</comment>
<keyword evidence="2" id="KW-0175">Coiled coil</keyword>
<dbReference type="GO" id="GO:0043161">
    <property type="term" value="P:proteasome-mediated ubiquitin-dependent protein catabolic process"/>
    <property type="evidence" value="ECO:0007669"/>
    <property type="project" value="TreeGrafter"/>
</dbReference>
<evidence type="ECO:0000313" key="4">
    <source>
        <dbReference type="EMBL" id="KAG9353282.1"/>
    </source>
</evidence>
<dbReference type="SMART" id="SM00088">
    <property type="entry name" value="PINT"/>
    <property type="match status" value="1"/>
</dbReference>
<dbReference type="Proteomes" id="UP000824540">
    <property type="component" value="Unassembled WGS sequence"/>
</dbReference>
<sequence length="325" mass="37754">MPLENLEEEGLPKNPDLRIAQLKFLLTLDGHRQDAKVKTELMEAIKENNMAPYYEALCKELKWQVDTDLLSKMKKANEEMLKRLDDVLEDAEKNLGESEIRDAMMAKAEYLIRIGDKDGALTAFRKTYDKTVALGHRLDIVFYLLRIGLFYMDSDLITRNTEKAKSLIEEGGDWDRRNRLKVYQGLYCVAIRDFRQAAELFLDTVSTFTSYELMDYKTFVIKGAEILEVLHSLPAVPSVEQEMKKDWLFAPHYRYYVREMRILAYSQLLESYRSLTLGYMAEAFGVSTEFIDQELSRFIAAGRLHCKIDKVNEIVETNRYSGSKL</sequence>
<dbReference type="PANTHER" id="PTHR14145:SF1">
    <property type="entry name" value="26S PROTEASOME NON-ATPASE REGULATORY SUBUNIT 6"/>
    <property type="match status" value="1"/>
</dbReference>
<dbReference type="Pfam" id="PF10602">
    <property type="entry name" value="RPN7"/>
    <property type="match status" value="1"/>
</dbReference>
<keyword evidence="1" id="KW-0647">Proteasome</keyword>
<dbReference type="AlphaFoldDB" id="A0A8T2PPJ3"/>
<dbReference type="InterPro" id="IPR000717">
    <property type="entry name" value="PCI_dom"/>
</dbReference>
<feature type="coiled-coil region" evidence="2">
    <location>
        <begin position="70"/>
        <end position="101"/>
    </location>
</feature>
<feature type="domain" description="PCI" evidence="3">
    <location>
        <begin position="156"/>
        <end position="322"/>
    </location>
</feature>
<dbReference type="Pfam" id="PF01399">
    <property type="entry name" value="PCI"/>
    <property type="match status" value="1"/>
</dbReference>
<dbReference type="Gene3D" id="1.25.40.570">
    <property type="match status" value="2"/>
</dbReference>
<reference evidence="4" key="1">
    <citation type="thesis" date="2021" institute="BYU ScholarsArchive" country="Provo, UT, USA">
        <title>Applications of and Algorithms for Genome Assembly and Genomic Analyses with an Emphasis on Marine Teleosts.</title>
        <authorList>
            <person name="Pickett B.D."/>
        </authorList>
    </citation>
    <scope>NUCLEOTIDE SEQUENCE</scope>
    <source>
        <strain evidence="4">HI-2016</strain>
    </source>
</reference>
<organism evidence="4 5">
    <name type="scientific">Albula glossodonta</name>
    <name type="common">roundjaw bonefish</name>
    <dbReference type="NCBI Taxonomy" id="121402"/>
    <lineage>
        <taxon>Eukaryota</taxon>
        <taxon>Metazoa</taxon>
        <taxon>Chordata</taxon>
        <taxon>Craniata</taxon>
        <taxon>Vertebrata</taxon>
        <taxon>Euteleostomi</taxon>
        <taxon>Actinopterygii</taxon>
        <taxon>Neopterygii</taxon>
        <taxon>Teleostei</taxon>
        <taxon>Albuliformes</taxon>
        <taxon>Albulidae</taxon>
        <taxon>Albula</taxon>
    </lineage>
</organism>
<accession>A0A8T2PPJ3</accession>
<gene>
    <name evidence="4" type="ORF">JZ751_017858</name>
</gene>
<evidence type="ECO:0000313" key="5">
    <source>
        <dbReference type="Proteomes" id="UP000824540"/>
    </source>
</evidence>
<evidence type="ECO:0000259" key="3">
    <source>
        <dbReference type="PROSITE" id="PS50250"/>
    </source>
</evidence>
<dbReference type="SUPFAM" id="SSF48452">
    <property type="entry name" value="TPR-like"/>
    <property type="match status" value="1"/>
</dbReference>
<dbReference type="GO" id="GO:0005838">
    <property type="term" value="C:proteasome regulatory particle"/>
    <property type="evidence" value="ECO:0007669"/>
    <property type="project" value="TreeGrafter"/>
</dbReference>
<keyword evidence="5" id="KW-1185">Reference proteome</keyword>
<evidence type="ECO:0000256" key="2">
    <source>
        <dbReference type="SAM" id="Coils"/>
    </source>
</evidence>
<dbReference type="InterPro" id="IPR045135">
    <property type="entry name" value="Rpn7_N"/>
</dbReference>
<dbReference type="InterPro" id="IPR011990">
    <property type="entry name" value="TPR-like_helical_dom_sf"/>
</dbReference>
<proteinExistence type="predicted"/>
<dbReference type="EMBL" id="JAFBMS010000004">
    <property type="protein sequence ID" value="KAG9353282.1"/>
    <property type="molecule type" value="Genomic_DNA"/>
</dbReference>
<protein>
    <recommendedName>
        <fullName evidence="3">PCI domain-containing protein</fullName>
    </recommendedName>
</protein>
<dbReference type="InterPro" id="IPR036390">
    <property type="entry name" value="WH_DNA-bd_sf"/>
</dbReference>
<dbReference type="PANTHER" id="PTHR14145">
    <property type="entry name" value="26S PROTESOME SUBUNIT 6"/>
    <property type="match status" value="1"/>
</dbReference>
<dbReference type="SUPFAM" id="SSF46785">
    <property type="entry name" value="Winged helix' DNA-binding domain"/>
    <property type="match status" value="1"/>
</dbReference>